<dbReference type="RefSeq" id="WP_089729821.1">
    <property type="nucleotide sequence ID" value="NZ_FNGI01000009.1"/>
</dbReference>
<keyword evidence="3" id="KW-1185">Reference proteome</keyword>
<dbReference type="AlphaFoldDB" id="A0A1G9P3P6"/>
<keyword evidence="2" id="KW-0413">Isomerase</keyword>
<sequence>MNDATRASIPTVQVTVISDAICPWCYIGKANLDAAIDSLAGDIDVTVDWKPFELNPDMPEGGMSRRDYRSAKFGSWARSQALDAQVEAAARQAGVEIHHERMQRTPNTFAAHRVIWLAGRHGAQQAVVDALFRAYFVEGQDIGQPEVLAALAERSGLASVPVLEFLQGEESISEVRDELAQVQRLDVSGVPTFIFAGRTALSGAQSLEVIRGAIVDVAGG</sequence>
<dbReference type="STRING" id="119000.SAMN05661010_02901"/>
<dbReference type="PANTHER" id="PTHR13887:SF41">
    <property type="entry name" value="THIOREDOXIN SUPERFAMILY PROTEIN"/>
    <property type="match status" value="1"/>
</dbReference>
<evidence type="ECO:0000259" key="1">
    <source>
        <dbReference type="Pfam" id="PF01323"/>
    </source>
</evidence>
<dbReference type="InterPro" id="IPR036249">
    <property type="entry name" value="Thioredoxin-like_sf"/>
</dbReference>
<gene>
    <name evidence="2" type="ORF">SAMN05661010_02901</name>
</gene>
<dbReference type="GO" id="GO:0016853">
    <property type="term" value="F:isomerase activity"/>
    <property type="evidence" value="ECO:0007669"/>
    <property type="project" value="UniProtKB-KW"/>
</dbReference>
<dbReference type="Proteomes" id="UP000198654">
    <property type="component" value="Unassembled WGS sequence"/>
</dbReference>
<dbReference type="OrthoDB" id="9799122at2"/>
<dbReference type="InterPro" id="IPR001853">
    <property type="entry name" value="DSBA-like_thioredoxin_dom"/>
</dbReference>
<dbReference type="Pfam" id="PF01323">
    <property type="entry name" value="DSBA"/>
    <property type="match status" value="1"/>
</dbReference>
<organism evidence="2 3">
    <name type="scientific">Modicisalibacter muralis</name>
    <dbReference type="NCBI Taxonomy" id="119000"/>
    <lineage>
        <taxon>Bacteria</taxon>
        <taxon>Pseudomonadati</taxon>
        <taxon>Pseudomonadota</taxon>
        <taxon>Gammaproteobacteria</taxon>
        <taxon>Oceanospirillales</taxon>
        <taxon>Halomonadaceae</taxon>
        <taxon>Modicisalibacter</taxon>
    </lineage>
</organism>
<evidence type="ECO:0000313" key="3">
    <source>
        <dbReference type="Proteomes" id="UP000198654"/>
    </source>
</evidence>
<dbReference type="SUPFAM" id="SSF52833">
    <property type="entry name" value="Thioredoxin-like"/>
    <property type="match status" value="1"/>
</dbReference>
<dbReference type="GO" id="GO:0016491">
    <property type="term" value="F:oxidoreductase activity"/>
    <property type="evidence" value="ECO:0007669"/>
    <property type="project" value="InterPro"/>
</dbReference>
<dbReference type="PANTHER" id="PTHR13887">
    <property type="entry name" value="GLUTATHIONE S-TRANSFERASE KAPPA"/>
    <property type="match status" value="1"/>
</dbReference>
<dbReference type="CDD" id="cd03024">
    <property type="entry name" value="DsbA_FrnE"/>
    <property type="match status" value="1"/>
</dbReference>
<reference evidence="2 3" key="1">
    <citation type="submission" date="2016-10" db="EMBL/GenBank/DDBJ databases">
        <authorList>
            <person name="de Groot N.N."/>
        </authorList>
    </citation>
    <scope>NUCLEOTIDE SEQUENCE [LARGE SCALE GENOMIC DNA]</scope>
    <source>
        <strain evidence="2 3">DSM 14789</strain>
    </source>
</reference>
<name>A0A1G9P3P6_9GAMM</name>
<accession>A0A1G9P3P6</accession>
<evidence type="ECO:0000313" key="2">
    <source>
        <dbReference type="EMBL" id="SDL93334.1"/>
    </source>
</evidence>
<feature type="domain" description="DSBA-like thioredoxin" evidence="1">
    <location>
        <begin position="13"/>
        <end position="214"/>
    </location>
</feature>
<protein>
    <submittedName>
        <fullName evidence="2">Predicted dithiol-disulfide isomerase, DsbA family</fullName>
    </submittedName>
</protein>
<dbReference type="EMBL" id="FNGI01000009">
    <property type="protein sequence ID" value="SDL93334.1"/>
    <property type="molecule type" value="Genomic_DNA"/>
</dbReference>
<proteinExistence type="predicted"/>
<dbReference type="Gene3D" id="3.40.30.10">
    <property type="entry name" value="Glutaredoxin"/>
    <property type="match status" value="1"/>
</dbReference>